<feature type="signal peptide" evidence="2">
    <location>
        <begin position="1"/>
        <end position="18"/>
    </location>
</feature>
<dbReference type="EnsemblMetazoa" id="CPIJ012973-RA">
    <property type="protein sequence ID" value="CPIJ012973-PA"/>
    <property type="gene ID" value="CPIJ012973"/>
</dbReference>
<evidence type="ECO:0000313" key="4">
    <source>
        <dbReference type="EnsemblMetazoa" id="CPIJ012973-PA"/>
    </source>
</evidence>
<evidence type="ECO:0000256" key="2">
    <source>
        <dbReference type="SAM" id="SignalP"/>
    </source>
</evidence>
<dbReference type="KEGG" id="cqu:CpipJ_CPIJ012973"/>
<evidence type="ECO:0000313" key="3">
    <source>
        <dbReference type="EMBL" id="EDS39186.1"/>
    </source>
</evidence>
<dbReference type="EMBL" id="DS232288">
    <property type="protein sequence ID" value="EDS39186.1"/>
    <property type="molecule type" value="Genomic_DNA"/>
</dbReference>
<dbReference type="VEuPathDB" id="VectorBase:CPIJ012973"/>
<dbReference type="STRING" id="7176.B0X2G3"/>
<accession>B0X2G3</accession>
<evidence type="ECO:0000313" key="5">
    <source>
        <dbReference type="Proteomes" id="UP000002320"/>
    </source>
</evidence>
<feature type="compositionally biased region" description="Low complexity" evidence="1">
    <location>
        <begin position="198"/>
        <end position="221"/>
    </location>
</feature>
<reference evidence="3" key="1">
    <citation type="submission" date="2007-03" db="EMBL/GenBank/DDBJ databases">
        <title>Annotation of Culex pipiens quinquefasciatus.</title>
        <authorList>
            <consortium name="The Broad Institute Genome Sequencing Platform"/>
            <person name="Atkinson P.W."/>
            <person name="Hemingway J."/>
            <person name="Christensen B.M."/>
            <person name="Higgs S."/>
            <person name="Kodira C."/>
            <person name="Hannick L."/>
            <person name="Megy K."/>
            <person name="O'Leary S."/>
            <person name="Pearson M."/>
            <person name="Haas B.J."/>
            <person name="Mauceli E."/>
            <person name="Wortman J.R."/>
            <person name="Lee N.H."/>
            <person name="Guigo R."/>
            <person name="Stanke M."/>
            <person name="Alvarado L."/>
            <person name="Amedeo P."/>
            <person name="Antoine C.H."/>
            <person name="Arensburger P."/>
            <person name="Bidwell S.L."/>
            <person name="Crawford M."/>
            <person name="Camaro F."/>
            <person name="Devon K."/>
            <person name="Engels R."/>
            <person name="Hammond M."/>
            <person name="Howarth C."/>
            <person name="Koehrsen M."/>
            <person name="Lawson D."/>
            <person name="Montgomery P."/>
            <person name="Nene V."/>
            <person name="Nusbaum C."/>
            <person name="Puiu D."/>
            <person name="Romero-Severson J."/>
            <person name="Severson D.W."/>
            <person name="Shumway M."/>
            <person name="Sisk P."/>
            <person name="Stolte C."/>
            <person name="Zeng Q."/>
            <person name="Eisenstadt E."/>
            <person name="Fraser-Liggett C."/>
            <person name="Strausberg R."/>
            <person name="Galagan J."/>
            <person name="Birren B."/>
            <person name="Collins F.H."/>
        </authorList>
    </citation>
    <scope>NUCLEOTIDE SEQUENCE [LARGE SCALE GENOMIC DNA]</scope>
    <source>
        <strain evidence="3">JHB</strain>
    </source>
</reference>
<dbReference type="HOGENOM" id="CLU_877759_0_0_1"/>
<dbReference type="Proteomes" id="UP000002320">
    <property type="component" value="Unassembled WGS sequence"/>
</dbReference>
<feature type="compositionally biased region" description="Polar residues" evidence="1">
    <location>
        <begin position="185"/>
        <end position="197"/>
    </location>
</feature>
<dbReference type="OMA" id="VSYQHYV"/>
<feature type="region of interest" description="Disordered" evidence="1">
    <location>
        <begin position="102"/>
        <end position="225"/>
    </location>
</feature>
<feature type="chain" id="PRO_5014567113" description="DUF4794 domain-containing protein" evidence="2">
    <location>
        <begin position="19"/>
        <end position="324"/>
    </location>
</feature>
<sequence length="324" mass="34785">MGLVVLVLATVAVVPGQGFTPDRVLVRDKRTIQFLVSHLSQFFGLSNPAKGQVTSSDKQDNGNPLAQFLLSSAGKFSGGSGGAKKTPATPKPFVAQFEIPSPERLIQEPTQNDGPSRVPLLDSEPSTTTTTTEEPVQEPSSEAPPPPSSEDPATEAPEETPEEPTSDSDPEPEAPTTIDPAAVNTLANAESQDDNSTAQSDDQSPQTPSASQQPQQFQRPAWSPFGATSYTSHPLPYTSYFGNNVFLPAPFIPQPFSHFGHYQQQQQQPIQPVQYHSGHPNLLPAASATSHSRVKMHDAPFDLVTFHGDANGAGSSSYYHVRKY</sequence>
<dbReference type="AlphaFoldDB" id="B0X2G3"/>
<proteinExistence type="predicted"/>
<organism>
    <name type="scientific">Culex quinquefasciatus</name>
    <name type="common">Southern house mosquito</name>
    <name type="synonym">Culex pungens</name>
    <dbReference type="NCBI Taxonomy" id="7176"/>
    <lineage>
        <taxon>Eukaryota</taxon>
        <taxon>Metazoa</taxon>
        <taxon>Ecdysozoa</taxon>
        <taxon>Arthropoda</taxon>
        <taxon>Hexapoda</taxon>
        <taxon>Insecta</taxon>
        <taxon>Pterygota</taxon>
        <taxon>Neoptera</taxon>
        <taxon>Endopterygota</taxon>
        <taxon>Diptera</taxon>
        <taxon>Nematocera</taxon>
        <taxon>Culicoidea</taxon>
        <taxon>Culicidae</taxon>
        <taxon>Culicinae</taxon>
        <taxon>Culicini</taxon>
        <taxon>Culex</taxon>
        <taxon>Culex</taxon>
    </lineage>
</organism>
<dbReference type="InParanoid" id="B0X2G3"/>
<feature type="compositionally biased region" description="Acidic residues" evidence="1">
    <location>
        <begin position="152"/>
        <end position="172"/>
    </location>
</feature>
<reference evidence="4" key="2">
    <citation type="submission" date="2020-05" db="UniProtKB">
        <authorList>
            <consortium name="EnsemblMetazoa"/>
        </authorList>
    </citation>
    <scope>IDENTIFICATION</scope>
    <source>
        <strain evidence="4">JHB</strain>
    </source>
</reference>
<evidence type="ECO:0000256" key="1">
    <source>
        <dbReference type="SAM" id="MobiDB-lite"/>
    </source>
</evidence>
<gene>
    <name evidence="4" type="primary">6046668</name>
    <name evidence="3" type="ORF">CpipJ_CPIJ012973</name>
</gene>
<keyword evidence="2" id="KW-0732">Signal</keyword>
<evidence type="ECO:0008006" key="6">
    <source>
        <dbReference type="Google" id="ProtNLM"/>
    </source>
</evidence>
<feature type="compositionally biased region" description="Low complexity" evidence="1">
    <location>
        <begin position="123"/>
        <end position="141"/>
    </location>
</feature>
<keyword evidence="5" id="KW-1185">Reference proteome</keyword>
<name>B0X2G3_CULQU</name>
<dbReference type="eggNOG" id="ENOG502TD4E">
    <property type="taxonomic scope" value="Eukaryota"/>
</dbReference>
<protein>
    <recommendedName>
        <fullName evidence="6">DUF4794 domain-containing protein</fullName>
    </recommendedName>
</protein>